<evidence type="ECO:0000256" key="3">
    <source>
        <dbReference type="ARBA" id="ARBA00022764"/>
    </source>
</evidence>
<dbReference type="GO" id="GO:0009279">
    <property type="term" value="C:cell outer membrane"/>
    <property type="evidence" value="ECO:0007669"/>
    <property type="project" value="UniProtKB-SubCell"/>
</dbReference>
<keyword evidence="6" id="KW-0812">Transmembrane</keyword>
<dbReference type="InterPro" id="IPR045584">
    <property type="entry name" value="Pilin-like"/>
</dbReference>
<dbReference type="OrthoDB" id="26533at2"/>
<feature type="compositionally biased region" description="Polar residues" evidence="5">
    <location>
        <begin position="245"/>
        <end position="255"/>
    </location>
</feature>
<evidence type="ECO:0000313" key="7">
    <source>
        <dbReference type="EMBL" id="RIH79135.1"/>
    </source>
</evidence>
<dbReference type="NCBIfam" id="TIGR02532">
    <property type="entry name" value="IV_pilin_GFxxxE"/>
    <property type="match status" value="1"/>
</dbReference>
<dbReference type="RefSeq" id="WP_013013341.1">
    <property type="nucleotide sequence ID" value="NZ_JBHSXZ010000042.1"/>
</dbReference>
<reference evidence="7 8" key="1">
    <citation type="submission" date="2018-08" db="EMBL/GenBank/DDBJ databases">
        <title>Meiothermus cateniformans JCM 15151 genome sequencing project.</title>
        <authorList>
            <person name="Da Costa M.S."/>
            <person name="Albuquerque L."/>
            <person name="Raposo P."/>
            <person name="Froufe H.J.C."/>
            <person name="Barroso C.S."/>
            <person name="Egas C."/>
        </authorList>
    </citation>
    <scope>NUCLEOTIDE SEQUENCE [LARGE SCALE GENOMIC DNA]</scope>
    <source>
        <strain evidence="7 8">JCM 15151</strain>
    </source>
</reference>
<protein>
    <recommendedName>
        <fullName evidence="9">Prepilin-type N-terminal cleavage/methylation domain-containing protein</fullName>
    </recommendedName>
</protein>
<dbReference type="SUPFAM" id="SSF54523">
    <property type="entry name" value="Pili subunits"/>
    <property type="match status" value="1"/>
</dbReference>
<dbReference type="EMBL" id="QWKX01000008">
    <property type="protein sequence ID" value="RIH79135.1"/>
    <property type="molecule type" value="Genomic_DNA"/>
</dbReference>
<evidence type="ECO:0000256" key="5">
    <source>
        <dbReference type="SAM" id="MobiDB-lite"/>
    </source>
</evidence>
<organism evidence="7 8">
    <name type="scientific">Meiothermus taiwanensis</name>
    <dbReference type="NCBI Taxonomy" id="172827"/>
    <lineage>
        <taxon>Bacteria</taxon>
        <taxon>Thermotogati</taxon>
        <taxon>Deinococcota</taxon>
        <taxon>Deinococci</taxon>
        <taxon>Thermales</taxon>
        <taxon>Thermaceae</taxon>
        <taxon>Meiothermus</taxon>
    </lineage>
</organism>
<feature type="region of interest" description="Disordered" evidence="5">
    <location>
        <begin position="241"/>
        <end position="261"/>
    </location>
</feature>
<comment type="subcellular location">
    <subcellularLocation>
        <location evidence="1">Cell outer membrane</location>
        <topology evidence="1">Single-pass membrane protein</topology>
    </subcellularLocation>
    <subcellularLocation>
        <location evidence="2">Periplasm</location>
    </subcellularLocation>
</comment>
<dbReference type="Proteomes" id="UP000266089">
    <property type="component" value="Unassembled WGS sequence"/>
</dbReference>
<dbReference type="AlphaFoldDB" id="A0A399E3R3"/>
<keyword evidence="6" id="KW-0472">Membrane</keyword>
<comment type="caution">
    <text evidence="7">The sequence shown here is derived from an EMBL/GenBank/DDBJ whole genome shotgun (WGS) entry which is preliminary data.</text>
</comment>
<evidence type="ECO:0000256" key="6">
    <source>
        <dbReference type="SAM" id="Phobius"/>
    </source>
</evidence>
<gene>
    <name evidence="7" type="ORF">Mcate_00486</name>
</gene>
<dbReference type="Pfam" id="PF07963">
    <property type="entry name" value="N_methyl"/>
    <property type="match status" value="1"/>
</dbReference>
<evidence type="ECO:0000313" key="8">
    <source>
        <dbReference type="Proteomes" id="UP000266089"/>
    </source>
</evidence>
<keyword evidence="6" id="KW-1133">Transmembrane helix</keyword>
<evidence type="ECO:0000256" key="4">
    <source>
        <dbReference type="ARBA" id="ARBA00023237"/>
    </source>
</evidence>
<evidence type="ECO:0000256" key="1">
    <source>
        <dbReference type="ARBA" id="ARBA00004203"/>
    </source>
</evidence>
<proteinExistence type="predicted"/>
<sequence>MRKPGITLVELLVALAILGVLMAAFAGFFVSTLRTTSDLDRRNELLLDGQIAHQLLVSRLQEAWFVYPSGQAVTLNAPAAWQSTNPSSGSNLWTVGSNFVAAVLPPLRVGSACSPARPDQTDGCYRFFAYYPLHRAAYVANTANDILARLPAEPANAGGWVLMQYTAFLEPSAVVSGSTSPTAGALSTMGGATTALVADYLTPGGSLFTVVDVAAGPPAIRQIKVTLQLSRTVQGRTIAVGGPGTSLSSTVQPRNQGVLAP</sequence>
<name>A0A399E3R3_9DEIN</name>
<dbReference type="GO" id="GO:0042597">
    <property type="term" value="C:periplasmic space"/>
    <property type="evidence" value="ECO:0007669"/>
    <property type="project" value="UniProtKB-SubCell"/>
</dbReference>
<keyword evidence="3" id="KW-0574">Periplasm</keyword>
<evidence type="ECO:0000256" key="2">
    <source>
        <dbReference type="ARBA" id="ARBA00004418"/>
    </source>
</evidence>
<accession>A0A399E3R3</accession>
<evidence type="ECO:0008006" key="9">
    <source>
        <dbReference type="Google" id="ProtNLM"/>
    </source>
</evidence>
<keyword evidence="4" id="KW-0998">Cell outer membrane</keyword>
<feature type="transmembrane region" description="Helical" evidence="6">
    <location>
        <begin position="12"/>
        <end position="33"/>
    </location>
</feature>
<dbReference type="InterPro" id="IPR012902">
    <property type="entry name" value="N_methyl_site"/>
</dbReference>